<dbReference type="SUPFAM" id="SSF63825">
    <property type="entry name" value="YWTD domain"/>
    <property type="match status" value="1"/>
</dbReference>
<keyword evidence="2" id="KW-1185">Reference proteome</keyword>
<evidence type="ECO:0000313" key="2">
    <source>
        <dbReference type="Proteomes" id="UP000256779"/>
    </source>
</evidence>
<dbReference type="Proteomes" id="UP000256779">
    <property type="component" value="Unassembled WGS sequence"/>
</dbReference>
<organism evidence="1 2">
    <name type="scientific">Marinoscillum furvescens DSM 4134</name>
    <dbReference type="NCBI Taxonomy" id="1122208"/>
    <lineage>
        <taxon>Bacteria</taxon>
        <taxon>Pseudomonadati</taxon>
        <taxon>Bacteroidota</taxon>
        <taxon>Cytophagia</taxon>
        <taxon>Cytophagales</taxon>
        <taxon>Reichenbachiellaceae</taxon>
        <taxon>Marinoscillum</taxon>
    </lineage>
</organism>
<evidence type="ECO:0000313" key="1">
    <source>
        <dbReference type="EMBL" id="RED97975.1"/>
    </source>
</evidence>
<protein>
    <submittedName>
        <fullName evidence="1">LVIVD repeat-containing protein</fullName>
    </submittedName>
</protein>
<dbReference type="AlphaFoldDB" id="A0A3D9L1R1"/>
<dbReference type="RefSeq" id="WP_170148002.1">
    <property type="nucleotide sequence ID" value="NZ_QREG01000011.1"/>
</dbReference>
<sequence>MKRLFWILSIVTIAGCMDTAGEMAIDFNETGVGGSTARFSIAGDFLYVVNDSELQAIDISDERNPKHASSTSLGWGIETIFGYDGMLFIGGQTGMQIYGIQEDGSPVYVSDYTHSTACDPVIANDQYAYVTIRSGEFCNNIMEVNNLLVLDISNIRSPQLVAEIPMTNPRGLAFFKGDLFVGEGQFGLVRFSLEDPSFPRQKEVYDIPANDMIPLDNTLIITRDEGIFQFGCEEDELLLYSPLR</sequence>
<dbReference type="EMBL" id="QREG01000011">
    <property type="protein sequence ID" value="RED97975.1"/>
    <property type="molecule type" value="Genomic_DNA"/>
</dbReference>
<dbReference type="InterPro" id="IPR013211">
    <property type="entry name" value="LVIVD"/>
</dbReference>
<dbReference type="Pfam" id="PF08309">
    <property type="entry name" value="LVIVD"/>
    <property type="match status" value="2"/>
</dbReference>
<proteinExistence type="predicted"/>
<dbReference type="PROSITE" id="PS51257">
    <property type="entry name" value="PROKAR_LIPOPROTEIN"/>
    <property type="match status" value="1"/>
</dbReference>
<gene>
    <name evidence="1" type="ORF">C7460_111116</name>
</gene>
<name>A0A3D9L1R1_MARFU</name>
<reference evidence="1 2" key="1">
    <citation type="submission" date="2018-07" db="EMBL/GenBank/DDBJ databases">
        <title>Genomic Encyclopedia of Type Strains, Phase IV (KMG-IV): sequencing the most valuable type-strain genomes for metagenomic binning, comparative biology and taxonomic classification.</title>
        <authorList>
            <person name="Goeker M."/>
        </authorList>
    </citation>
    <scope>NUCLEOTIDE SEQUENCE [LARGE SCALE GENOMIC DNA]</scope>
    <source>
        <strain evidence="1 2">DSM 4134</strain>
    </source>
</reference>
<accession>A0A3D9L1R1</accession>
<comment type="caution">
    <text evidence="1">The sequence shown here is derived from an EMBL/GenBank/DDBJ whole genome shotgun (WGS) entry which is preliminary data.</text>
</comment>